<dbReference type="SUPFAM" id="SSF53613">
    <property type="entry name" value="Ribokinase-like"/>
    <property type="match status" value="1"/>
</dbReference>
<evidence type="ECO:0000313" key="2">
    <source>
        <dbReference type="Proteomes" id="UP000326757"/>
    </source>
</evidence>
<name>A0A5N6JRA5_MONLA</name>
<dbReference type="PANTHER" id="PTHR47098:SF2">
    <property type="entry name" value="PROTEIN MAK32"/>
    <property type="match status" value="1"/>
</dbReference>
<dbReference type="InterPro" id="IPR034094">
    <property type="entry name" value="Mak32"/>
</dbReference>
<dbReference type="OrthoDB" id="497927at2759"/>
<dbReference type="InterPro" id="IPR029056">
    <property type="entry name" value="Ribokinase-like"/>
</dbReference>
<reference evidence="1 2" key="1">
    <citation type="submission" date="2019-06" db="EMBL/GenBank/DDBJ databases">
        <title>Genome Sequence of the Brown Rot Fungal Pathogen Monilinia laxa.</title>
        <authorList>
            <person name="De Miccolis Angelini R.M."/>
            <person name="Landi L."/>
            <person name="Abate D."/>
            <person name="Pollastro S."/>
            <person name="Romanazzi G."/>
            <person name="Faretra F."/>
        </authorList>
    </citation>
    <scope>NUCLEOTIDE SEQUENCE [LARGE SCALE GENOMIC DNA]</scope>
    <source>
        <strain evidence="1 2">Mlax316</strain>
    </source>
</reference>
<keyword evidence="2" id="KW-1185">Reference proteome</keyword>
<dbReference type="EMBL" id="VIGI01000019">
    <property type="protein sequence ID" value="KAB8290054.1"/>
    <property type="molecule type" value="Genomic_DNA"/>
</dbReference>
<evidence type="ECO:0008006" key="3">
    <source>
        <dbReference type="Google" id="ProtNLM"/>
    </source>
</evidence>
<sequence length="428" mass="46324">MNQDDQIPSDQEIDFCTLGMFIIDEIHYLPPTPSVYDVLGGAGSYSALGARLFSPPPLSKTISWIVDKGSDFPSSISDQITTWQTSCLTRTDPNRLTTRGWNGYDSNEVRSFKYTTPKLRIDETSLADHPPLLFAKSFHLICSPSRCIDIATRILALRKSHAPDHPKPLFIWEPVPDLCTPTQLLNCTNVLPYIDVLSPNHSELAGFMGDQDCGLTPSGEISTEAVERSCEQLLVASMPLQSYSIVVRCGALGCYVAKNGGRSRRASKSRRKRPANRTRGGLTLDMNMEDLFAGLLSDSGEIEFERNDYPPVDPGIEKWIPAFHQAGEGEGENHKVVDPTGGGNTFLGGLAIALARGKGIIEASCWGAVAASFAIEQVGVPELGVEGGGAGEETWNGVLVDERLSQFMGRVGVGPSRCLLLGDLLVGI</sequence>
<protein>
    <recommendedName>
        <fullName evidence="3">Carbohydrate kinase PfkB domain-containing protein</fullName>
    </recommendedName>
</protein>
<proteinExistence type="predicted"/>
<dbReference type="CDD" id="cd01943">
    <property type="entry name" value="MAK32"/>
    <property type="match status" value="1"/>
</dbReference>
<evidence type="ECO:0000313" key="1">
    <source>
        <dbReference type="EMBL" id="KAB8290054.1"/>
    </source>
</evidence>
<dbReference type="Gene3D" id="3.40.1190.20">
    <property type="match status" value="1"/>
</dbReference>
<gene>
    <name evidence="1" type="ORF">EYC80_010380</name>
</gene>
<dbReference type="Proteomes" id="UP000326757">
    <property type="component" value="Unassembled WGS sequence"/>
</dbReference>
<dbReference type="AlphaFoldDB" id="A0A5N6JRA5"/>
<comment type="caution">
    <text evidence="1">The sequence shown here is derived from an EMBL/GenBank/DDBJ whole genome shotgun (WGS) entry which is preliminary data.</text>
</comment>
<accession>A0A5N6JRA5</accession>
<dbReference type="PANTHER" id="PTHR47098">
    <property type="entry name" value="PROTEIN MAK32"/>
    <property type="match status" value="1"/>
</dbReference>
<organism evidence="1 2">
    <name type="scientific">Monilinia laxa</name>
    <name type="common">Brown rot fungus</name>
    <name type="synonym">Sclerotinia laxa</name>
    <dbReference type="NCBI Taxonomy" id="61186"/>
    <lineage>
        <taxon>Eukaryota</taxon>
        <taxon>Fungi</taxon>
        <taxon>Dikarya</taxon>
        <taxon>Ascomycota</taxon>
        <taxon>Pezizomycotina</taxon>
        <taxon>Leotiomycetes</taxon>
        <taxon>Helotiales</taxon>
        <taxon>Sclerotiniaceae</taxon>
        <taxon>Monilinia</taxon>
    </lineage>
</organism>